<sequence>MPSLTPSTTGFSPWSRWYAIAADARLMTPPNTRHPRDEAPLPATAAAPAPAGGAASGASAG</sequence>
<reference evidence="2 3" key="1">
    <citation type="submission" date="2019-02" db="EMBL/GenBank/DDBJ databases">
        <title>Deep-cultivation of Planctomycetes and their phenomic and genomic characterization uncovers novel biology.</title>
        <authorList>
            <person name="Wiegand S."/>
            <person name="Jogler M."/>
            <person name="Boedeker C."/>
            <person name="Pinto D."/>
            <person name="Vollmers J."/>
            <person name="Rivas-Marin E."/>
            <person name="Kohn T."/>
            <person name="Peeters S.H."/>
            <person name="Heuer A."/>
            <person name="Rast P."/>
            <person name="Oberbeckmann S."/>
            <person name="Bunk B."/>
            <person name="Jeske O."/>
            <person name="Meyerdierks A."/>
            <person name="Storesund J.E."/>
            <person name="Kallscheuer N."/>
            <person name="Luecker S."/>
            <person name="Lage O.M."/>
            <person name="Pohl T."/>
            <person name="Merkel B.J."/>
            <person name="Hornburger P."/>
            <person name="Mueller R.-W."/>
            <person name="Bruemmer F."/>
            <person name="Labrenz M."/>
            <person name="Spormann A.M."/>
            <person name="Op Den Camp H."/>
            <person name="Overmann J."/>
            <person name="Amann R."/>
            <person name="Jetten M.S.M."/>
            <person name="Mascher T."/>
            <person name="Medema M.H."/>
            <person name="Devos D.P."/>
            <person name="Kaster A.-K."/>
            <person name="Ovreas L."/>
            <person name="Rohde M."/>
            <person name="Galperin M.Y."/>
            <person name="Jogler C."/>
        </authorList>
    </citation>
    <scope>NUCLEOTIDE SEQUENCE [LARGE SCALE GENOMIC DNA]</scope>
    <source>
        <strain evidence="2 3">Pla108</strain>
    </source>
</reference>
<evidence type="ECO:0000313" key="3">
    <source>
        <dbReference type="Proteomes" id="UP000317421"/>
    </source>
</evidence>
<name>A0A5C6AIK9_9BACT</name>
<proteinExistence type="predicted"/>
<accession>A0A5C6AIK9</accession>
<protein>
    <submittedName>
        <fullName evidence="2">Uncharacterized protein</fullName>
    </submittedName>
</protein>
<dbReference type="OrthoDB" id="9986642at2"/>
<gene>
    <name evidence="2" type="ORF">Pla108_01610</name>
</gene>
<keyword evidence="3" id="KW-1185">Reference proteome</keyword>
<evidence type="ECO:0000256" key="1">
    <source>
        <dbReference type="SAM" id="MobiDB-lite"/>
    </source>
</evidence>
<feature type="region of interest" description="Disordered" evidence="1">
    <location>
        <begin position="28"/>
        <end position="61"/>
    </location>
</feature>
<dbReference type="EMBL" id="SJPR01000001">
    <property type="protein sequence ID" value="TWT99226.1"/>
    <property type="molecule type" value="Genomic_DNA"/>
</dbReference>
<organism evidence="2 3">
    <name type="scientific">Botrimarina colliarenosi</name>
    <dbReference type="NCBI Taxonomy" id="2528001"/>
    <lineage>
        <taxon>Bacteria</taxon>
        <taxon>Pseudomonadati</taxon>
        <taxon>Planctomycetota</taxon>
        <taxon>Planctomycetia</taxon>
        <taxon>Pirellulales</taxon>
        <taxon>Lacipirellulaceae</taxon>
        <taxon>Botrimarina</taxon>
    </lineage>
</organism>
<evidence type="ECO:0000313" key="2">
    <source>
        <dbReference type="EMBL" id="TWT99226.1"/>
    </source>
</evidence>
<feature type="compositionally biased region" description="Low complexity" evidence="1">
    <location>
        <begin position="40"/>
        <end position="61"/>
    </location>
</feature>
<dbReference type="Proteomes" id="UP000317421">
    <property type="component" value="Unassembled WGS sequence"/>
</dbReference>
<dbReference type="RefSeq" id="WP_146441532.1">
    <property type="nucleotide sequence ID" value="NZ_SJPR01000001.1"/>
</dbReference>
<dbReference type="AlphaFoldDB" id="A0A5C6AIK9"/>
<comment type="caution">
    <text evidence="2">The sequence shown here is derived from an EMBL/GenBank/DDBJ whole genome shotgun (WGS) entry which is preliminary data.</text>
</comment>